<sequence length="237" mass="27010">MTEKASELPQYVMLQSQSPNTPNYMHFLWSTEEFGDTFNYLAFGFFRDLDPVSPFLKLEVIPSTSHAPAVHLRCPYNNRYLMVVPQREHLVIAGEPEMRDDPNDLTSTLFYPSFPSSATDNLVCFYHNATNRNVRVSQLDNPFVVALSPPAGMEYFRYFPYESYDETMARKDEEIKAIMESLEEFKGSNGESLSPEELIGQLRERIAEQNRELEELYDQIGGRPNVAKAGQIAGATA</sequence>
<dbReference type="Proteomes" id="UP001497516">
    <property type="component" value="Chromosome 3"/>
</dbReference>
<dbReference type="InterPro" id="IPR036242">
    <property type="entry name" value="Agglutinin_dom_sf"/>
</dbReference>
<dbReference type="Gene3D" id="2.80.10.50">
    <property type="match status" value="1"/>
</dbReference>
<dbReference type="PANTHER" id="PTHR39244:SF5">
    <property type="entry name" value="NATTERIN-3-LIKE"/>
    <property type="match status" value="1"/>
</dbReference>
<name>A0AAV2DUI5_9ROSI</name>
<accession>A0AAV2DUI5</accession>
<dbReference type="SUPFAM" id="SSF50382">
    <property type="entry name" value="Agglutinin"/>
    <property type="match status" value="1"/>
</dbReference>
<organism evidence="1 2">
    <name type="scientific">Linum trigynum</name>
    <dbReference type="NCBI Taxonomy" id="586398"/>
    <lineage>
        <taxon>Eukaryota</taxon>
        <taxon>Viridiplantae</taxon>
        <taxon>Streptophyta</taxon>
        <taxon>Embryophyta</taxon>
        <taxon>Tracheophyta</taxon>
        <taxon>Spermatophyta</taxon>
        <taxon>Magnoliopsida</taxon>
        <taxon>eudicotyledons</taxon>
        <taxon>Gunneridae</taxon>
        <taxon>Pentapetalae</taxon>
        <taxon>rosids</taxon>
        <taxon>fabids</taxon>
        <taxon>Malpighiales</taxon>
        <taxon>Linaceae</taxon>
        <taxon>Linum</taxon>
    </lineage>
</organism>
<dbReference type="AlphaFoldDB" id="A0AAV2DUI5"/>
<dbReference type="EMBL" id="OZ034816">
    <property type="protein sequence ID" value="CAL1377173.1"/>
    <property type="molecule type" value="Genomic_DNA"/>
</dbReference>
<protein>
    <submittedName>
        <fullName evidence="1">Uncharacterized protein</fullName>
    </submittedName>
</protein>
<proteinExistence type="predicted"/>
<gene>
    <name evidence="1" type="ORF">LTRI10_LOCUS18843</name>
</gene>
<dbReference type="PANTHER" id="PTHR39244">
    <property type="entry name" value="NATTERIN-4"/>
    <property type="match status" value="1"/>
</dbReference>
<dbReference type="InterPro" id="IPR053237">
    <property type="entry name" value="Natterin_C"/>
</dbReference>
<reference evidence="1 2" key="1">
    <citation type="submission" date="2024-04" db="EMBL/GenBank/DDBJ databases">
        <authorList>
            <person name="Fracassetti M."/>
        </authorList>
    </citation>
    <scope>NUCLEOTIDE SEQUENCE [LARGE SCALE GENOMIC DNA]</scope>
</reference>
<evidence type="ECO:0000313" key="2">
    <source>
        <dbReference type="Proteomes" id="UP001497516"/>
    </source>
</evidence>
<keyword evidence="2" id="KW-1185">Reference proteome</keyword>
<evidence type="ECO:0000313" key="1">
    <source>
        <dbReference type="EMBL" id="CAL1377173.1"/>
    </source>
</evidence>